<dbReference type="InterPro" id="IPR050567">
    <property type="entry name" value="Mitochondrial_Carrier"/>
</dbReference>
<dbReference type="PANTHER" id="PTHR45624:SF10">
    <property type="entry name" value="SLC (SOLUTE CARRIER) HOMOLOG"/>
    <property type="match status" value="1"/>
</dbReference>
<evidence type="ECO:0000313" key="10">
    <source>
        <dbReference type="EMBL" id="CAH1793108.1"/>
    </source>
</evidence>
<evidence type="ECO:0000256" key="9">
    <source>
        <dbReference type="RuleBase" id="RU000488"/>
    </source>
</evidence>
<accession>A0A8J1ULJ0</accession>
<proteinExistence type="inferred from homology"/>
<evidence type="ECO:0000256" key="4">
    <source>
        <dbReference type="ARBA" id="ARBA00022692"/>
    </source>
</evidence>
<dbReference type="PANTHER" id="PTHR45624">
    <property type="entry name" value="MITOCHONDRIAL BASIC AMINO ACIDS TRANSPORTER-RELATED"/>
    <property type="match status" value="1"/>
</dbReference>
<keyword evidence="4 9" id="KW-0812">Transmembrane</keyword>
<evidence type="ECO:0000256" key="5">
    <source>
        <dbReference type="ARBA" id="ARBA00022737"/>
    </source>
</evidence>
<dbReference type="InterPro" id="IPR018108">
    <property type="entry name" value="MCP_transmembrane"/>
</dbReference>
<dbReference type="Pfam" id="PF00153">
    <property type="entry name" value="Mito_carr"/>
    <property type="match status" value="3"/>
</dbReference>
<dbReference type="PROSITE" id="PS50920">
    <property type="entry name" value="SOLCAR"/>
    <property type="match status" value="3"/>
</dbReference>
<evidence type="ECO:0000256" key="6">
    <source>
        <dbReference type="ARBA" id="ARBA00022989"/>
    </source>
</evidence>
<dbReference type="Gene3D" id="1.50.40.10">
    <property type="entry name" value="Mitochondrial carrier domain"/>
    <property type="match status" value="1"/>
</dbReference>
<keyword evidence="6" id="KW-1133">Transmembrane helix</keyword>
<dbReference type="Proteomes" id="UP000749559">
    <property type="component" value="Unassembled WGS sequence"/>
</dbReference>
<dbReference type="SUPFAM" id="SSF103506">
    <property type="entry name" value="Mitochondrial carrier"/>
    <property type="match status" value="1"/>
</dbReference>
<keyword evidence="8" id="KW-0472">Membrane</keyword>
<comment type="subcellular location">
    <subcellularLocation>
        <location evidence="1">Mitochondrion membrane</location>
        <topology evidence="1">Multi-pass membrane protein</topology>
    </subcellularLocation>
</comment>
<evidence type="ECO:0000256" key="3">
    <source>
        <dbReference type="ARBA" id="ARBA00022448"/>
    </source>
</evidence>
<evidence type="ECO:0000313" key="11">
    <source>
        <dbReference type="Proteomes" id="UP000749559"/>
    </source>
</evidence>
<sequence>MSLNDYIAGAVGGCAGLAVGHPFDTTKVQLQTQQGKSAYAGTWDAIKSIHQHGWARGFFRGLAFPLASYGVVNSVFFGVYGNTLRWLNRSEDDPYRQPTYRDVFIAGCVGGAMQIIPACPIDVIKVVLQSQITHSTGTTIGATGTVTAQYYKGPLSCMCAIYKAHGIRGLYTGVQIQAIRDIPASATYWVTYAFLYKHIHQLPHVDQHGLVASFIGGGIAGMISWAIIMPFDIIKSRIQADFDKKLYKGISDCVRITYAEGGWRIFFRGIGVTCLRAFPANAVILVVYEQSLKVLTKMKKDRG</sequence>
<dbReference type="GO" id="GO:0031966">
    <property type="term" value="C:mitochondrial membrane"/>
    <property type="evidence" value="ECO:0007669"/>
    <property type="project" value="UniProtKB-SubCell"/>
</dbReference>
<keyword evidence="11" id="KW-1185">Reference proteome</keyword>
<keyword evidence="7" id="KW-0496">Mitochondrion</keyword>
<evidence type="ECO:0000256" key="7">
    <source>
        <dbReference type="ARBA" id="ARBA00023128"/>
    </source>
</evidence>
<reference evidence="10" key="1">
    <citation type="submission" date="2022-03" db="EMBL/GenBank/DDBJ databases">
        <authorList>
            <person name="Martin C."/>
        </authorList>
    </citation>
    <scope>NUCLEOTIDE SEQUENCE</scope>
</reference>
<evidence type="ECO:0000256" key="8">
    <source>
        <dbReference type="ARBA" id="ARBA00023136"/>
    </source>
</evidence>
<dbReference type="GO" id="GO:0022857">
    <property type="term" value="F:transmembrane transporter activity"/>
    <property type="evidence" value="ECO:0007669"/>
    <property type="project" value="TreeGrafter"/>
</dbReference>
<keyword evidence="5" id="KW-0677">Repeat</keyword>
<evidence type="ECO:0000256" key="2">
    <source>
        <dbReference type="ARBA" id="ARBA00006375"/>
    </source>
</evidence>
<comment type="caution">
    <text evidence="10">The sequence shown here is derived from an EMBL/GenBank/DDBJ whole genome shotgun (WGS) entry which is preliminary data.</text>
</comment>
<keyword evidence="3 9" id="KW-0813">Transport</keyword>
<dbReference type="InterPro" id="IPR023395">
    <property type="entry name" value="MCP_dom_sf"/>
</dbReference>
<dbReference type="AlphaFoldDB" id="A0A8J1ULJ0"/>
<dbReference type="OrthoDB" id="193856at2759"/>
<organism evidence="10 11">
    <name type="scientific">Owenia fusiformis</name>
    <name type="common">Polychaete worm</name>
    <dbReference type="NCBI Taxonomy" id="6347"/>
    <lineage>
        <taxon>Eukaryota</taxon>
        <taxon>Metazoa</taxon>
        <taxon>Spiralia</taxon>
        <taxon>Lophotrochozoa</taxon>
        <taxon>Annelida</taxon>
        <taxon>Polychaeta</taxon>
        <taxon>Sedentaria</taxon>
        <taxon>Canalipalpata</taxon>
        <taxon>Sabellida</taxon>
        <taxon>Oweniida</taxon>
        <taxon>Oweniidae</taxon>
        <taxon>Owenia</taxon>
    </lineage>
</organism>
<comment type="similarity">
    <text evidence="2 9">Belongs to the mitochondrial carrier (TC 2.A.29) family.</text>
</comment>
<gene>
    <name evidence="10" type="ORF">OFUS_LOCUS18000</name>
</gene>
<protein>
    <submittedName>
        <fullName evidence="10">Uncharacterized protein</fullName>
    </submittedName>
</protein>
<dbReference type="EMBL" id="CAIIXF020000008">
    <property type="protein sequence ID" value="CAH1793108.1"/>
    <property type="molecule type" value="Genomic_DNA"/>
</dbReference>
<evidence type="ECO:0000256" key="1">
    <source>
        <dbReference type="ARBA" id="ARBA00004225"/>
    </source>
</evidence>
<name>A0A8J1ULJ0_OWEFU</name>